<feature type="compositionally biased region" description="Basic and acidic residues" evidence="1">
    <location>
        <begin position="80"/>
        <end position="90"/>
    </location>
</feature>
<keyword evidence="3" id="KW-1185">Reference proteome</keyword>
<feature type="region of interest" description="Disordered" evidence="1">
    <location>
        <begin position="252"/>
        <end position="396"/>
    </location>
</feature>
<proteinExistence type="predicted"/>
<evidence type="ECO:0000313" key="2">
    <source>
        <dbReference type="EMBL" id="GMT22157.1"/>
    </source>
</evidence>
<organism evidence="2 3">
    <name type="scientific">Pristionchus fissidentatus</name>
    <dbReference type="NCBI Taxonomy" id="1538716"/>
    <lineage>
        <taxon>Eukaryota</taxon>
        <taxon>Metazoa</taxon>
        <taxon>Ecdysozoa</taxon>
        <taxon>Nematoda</taxon>
        <taxon>Chromadorea</taxon>
        <taxon>Rhabditida</taxon>
        <taxon>Rhabditina</taxon>
        <taxon>Diplogasteromorpha</taxon>
        <taxon>Diplogasteroidea</taxon>
        <taxon>Neodiplogasteridae</taxon>
        <taxon>Pristionchus</taxon>
    </lineage>
</organism>
<evidence type="ECO:0000256" key="1">
    <source>
        <dbReference type="SAM" id="MobiDB-lite"/>
    </source>
</evidence>
<comment type="caution">
    <text evidence="2">The sequence shown here is derived from an EMBL/GenBank/DDBJ whole genome shotgun (WGS) entry which is preliminary data.</text>
</comment>
<name>A0AAV5VTZ2_9BILA</name>
<feature type="compositionally biased region" description="Basic and acidic residues" evidence="1">
    <location>
        <begin position="284"/>
        <end position="297"/>
    </location>
</feature>
<feature type="non-terminal residue" evidence="2">
    <location>
        <position position="396"/>
    </location>
</feature>
<dbReference type="EMBL" id="BTSY01000004">
    <property type="protein sequence ID" value="GMT22157.1"/>
    <property type="molecule type" value="Genomic_DNA"/>
</dbReference>
<feature type="compositionally biased region" description="Basic and acidic residues" evidence="1">
    <location>
        <begin position="19"/>
        <end position="33"/>
    </location>
</feature>
<feature type="compositionally biased region" description="Basic and acidic residues" evidence="1">
    <location>
        <begin position="317"/>
        <end position="332"/>
    </location>
</feature>
<protein>
    <recommendedName>
        <fullName evidence="4">Tudor domain-containing protein</fullName>
    </recommendedName>
</protein>
<feature type="compositionally biased region" description="Acidic residues" evidence="1">
    <location>
        <begin position="371"/>
        <end position="387"/>
    </location>
</feature>
<reference evidence="2" key="1">
    <citation type="submission" date="2023-10" db="EMBL/GenBank/DDBJ databases">
        <title>Genome assembly of Pristionchus species.</title>
        <authorList>
            <person name="Yoshida K."/>
            <person name="Sommer R.J."/>
        </authorList>
    </citation>
    <scope>NUCLEOTIDE SEQUENCE</scope>
    <source>
        <strain evidence="2">RS5133</strain>
    </source>
</reference>
<gene>
    <name evidence="2" type="ORF">PFISCL1PPCAC_13454</name>
</gene>
<sequence length="396" mass="45508">SSCWRVIKPTIVMSAISARNDEHAAAKKADGPIERPVLLQGSGKADEDDKVAKQSSASMYDNVKRGRFSIKQDMSEDDATEKGEQKQEKRERRKTKRAEEATAPRRRSIDETPLRGRPRSIKRAAAGGGTSRKSGHHVFYTPVEGSKKEWVAEIREGGSDDTDQSGKKWDAMTWTIPKAMRFVVIYYDESSEYAVELTEKIRDLCWLPRKHMYIGAFVQLLFDGRKWRAEICAYFPTEEEGGAYIDVQPVKEKKVKNKNEKESGQEKKSNGLATSSRRVRLVQKAKEKEEKREERAMMKRRSSKKKWTEMEGVEEKEEGKKKKAKKEEEVVVKRRQMVVDEDEEYVERDTDLAAADLPAGNSCEDYSGDVPDSDEEMEEDSDDDEMREEEKRKKEE</sequence>
<feature type="compositionally biased region" description="Basic and acidic residues" evidence="1">
    <location>
        <begin position="252"/>
        <end position="269"/>
    </location>
</feature>
<dbReference type="AlphaFoldDB" id="A0AAV5VTZ2"/>
<evidence type="ECO:0008006" key="4">
    <source>
        <dbReference type="Google" id="ProtNLM"/>
    </source>
</evidence>
<feature type="non-terminal residue" evidence="2">
    <location>
        <position position="1"/>
    </location>
</feature>
<feature type="region of interest" description="Disordered" evidence="1">
    <location>
        <begin position="19"/>
        <end position="137"/>
    </location>
</feature>
<accession>A0AAV5VTZ2</accession>
<feature type="compositionally biased region" description="Basic and acidic residues" evidence="1">
    <location>
        <begin position="97"/>
        <end position="114"/>
    </location>
</feature>
<dbReference type="Proteomes" id="UP001432322">
    <property type="component" value="Unassembled WGS sequence"/>
</dbReference>
<evidence type="ECO:0000313" key="3">
    <source>
        <dbReference type="Proteomes" id="UP001432322"/>
    </source>
</evidence>